<keyword evidence="2" id="KW-0808">Transferase</keyword>
<dbReference type="Proteomes" id="UP000230750">
    <property type="component" value="Unassembled WGS sequence"/>
</dbReference>
<evidence type="ECO:0000256" key="1">
    <source>
        <dbReference type="ARBA" id="ARBA00012386"/>
    </source>
</evidence>
<keyword evidence="9" id="KW-1185">Reference proteome</keyword>
<name>A0A2G8LMS3_STIJA</name>
<comment type="similarity">
    <text evidence="5">Belongs to the TDD superfamily. DTWD2 family.</text>
</comment>
<evidence type="ECO:0000256" key="3">
    <source>
        <dbReference type="ARBA" id="ARBA00022691"/>
    </source>
</evidence>
<comment type="caution">
    <text evidence="8">The sequence shown here is derived from an EMBL/GenBank/DDBJ whole genome shotgun (WGS) entry which is preliminary data.</text>
</comment>
<dbReference type="OrthoDB" id="408541at2759"/>
<dbReference type="GO" id="GO:0016432">
    <property type="term" value="F:tRNA-uridine aminocarboxypropyltransferase activity"/>
    <property type="evidence" value="ECO:0007669"/>
    <property type="project" value="UniProtKB-EC"/>
</dbReference>
<dbReference type="PANTHER" id="PTHR21392:SF0">
    <property type="entry name" value="TRNA-URIDINE AMINOCARBOXYPROPYLTRANSFERASE 2"/>
    <property type="match status" value="1"/>
</dbReference>
<dbReference type="SMART" id="SM01144">
    <property type="entry name" value="DTW"/>
    <property type="match status" value="1"/>
</dbReference>
<dbReference type="PANTHER" id="PTHR21392">
    <property type="entry name" value="TRNA-URIDINE AMINOCARBOXYPROPYLTRANSFERASE 2"/>
    <property type="match status" value="1"/>
</dbReference>
<dbReference type="GO" id="GO:0008033">
    <property type="term" value="P:tRNA processing"/>
    <property type="evidence" value="ECO:0007669"/>
    <property type="project" value="UniProtKB-KW"/>
</dbReference>
<dbReference type="InterPro" id="IPR005636">
    <property type="entry name" value="DTW"/>
</dbReference>
<dbReference type="STRING" id="307972.A0A2G8LMS3"/>
<feature type="domain" description="DTW" evidence="7">
    <location>
        <begin position="14"/>
        <end position="210"/>
    </location>
</feature>
<keyword evidence="3" id="KW-0949">S-adenosyl-L-methionine</keyword>
<dbReference type="AlphaFoldDB" id="A0A2G8LMS3"/>
<dbReference type="EC" id="2.5.1.25" evidence="1"/>
<reference evidence="8 9" key="1">
    <citation type="journal article" date="2017" name="PLoS Biol.">
        <title>The sea cucumber genome provides insights into morphological evolution and visceral regeneration.</title>
        <authorList>
            <person name="Zhang X."/>
            <person name="Sun L."/>
            <person name="Yuan J."/>
            <person name="Sun Y."/>
            <person name="Gao Y."/>
            <person name="Zhang L."/>
            <person name="Li S."/>
            <person name="Dai H."/>
            <person name="Hamel J.F."/>
            <person name="Liu C."/>
            <person name="Yu Y."/>
            <person name="Liu S."/>
            <person name="Lin W."/>
            <person name="Guo K."/>
            <person name="Jin S."/>
            <person name="Xu P."/>
            <person name="Storey K.B."/>
            <person name="Huan P."/>
            <person name="Zhang T."/>
            <person name="Zhou Y."/>
            <person name="Zhang J."/>
            <person name="Lin C."/>
            <person name="Li X."/>
            <person name="Xing L."/>
            <person name="Huo D."/>
            <person name="Sun M."/>
            <person name="Wang L."/>
            <person name="Mercier A."/>
            <person name="Li F."/>
            <person name="Yang H."/>
            <person name="Xiang J."/>
        </authorList>
    </citation>
    <scope>NUCLEOTIDE SEQUENCE [LARGE SCALE GENOMIC DNA]</scope>
    <source>
        <strain evidence="8">Shaxun</strain>
        <tissue evidence="8">Muscle</tissue>
    </source>
</reference>
<protein>
    <recommendedName>
        <fullName evidence="1">tRNA-uridine aminocarboxypropyltransferase</fullName>
        <ecNumber evidence="1">2.5.1.25</ecNumber>
    </recommendedName>
</protein>
<dbReference type="InterPro" id="IPR039262">
    <property type="entry name" value="DTWD2/TAPT"/>
</dbReference>
<evidence type="ECO:0000256" key="5">
    <source>
        <dbReference type="ARBA" id="ARBA00034489"/>
    </source>
</evidence>
<evidence type="ECO:0000256" key="6">
    <source>
        <dbReference type="ARBA" id="ARBA00048718"/>
    </source>
</evidence>
<dbReference type="EMBL" id="MRZV01000030">
    <property type="protein sequence ID" value="PIK61549.1"/>
    <property type="molecule type" value="Genomic_DNA"/>
</dbReference>
<evidence type="ECO:0000313" key="8">
    <source>
        <dbReference type="EMBL" id="PIK61549.1"/>
    </source>
</evidence>
<sequence length="234" mass="25973">MEDLMSLPCEPARRRSECNKCGRPSNVCLCPFLPANPIAIKSSVFLVQHPREEKRRVRTDYLVKGCLPKEKCFVIKGKKFSPKRYPELEAICSNPNTIILFPGPKAVKITDVPELTDGAQGYNLIVVDGTWAQAKGIFWSNSVLHKPLQVQLNDVGPSEFVIRMQPTYGSLSTVESVALALSVLEKQPSIRETMLTALRGLCGHQLDFGAVEHHCKEDIKKKGTGVTKEDVGDR</sequence>
<dbReference type="Pfam" id="PF03942">
    <property type="entry name" value="DTW"/>
    <property type="match status" value="1"/>
</dbReference>
<proteinExistence type="inferred from homology"/>
<comment type="catalytic activity">
    <reaction evidence="6">
        <text>a uridine in tRNA + S-adenosyl-L-methionine = a 3-[(3S)-3-amino-3-carboxypropyl]uridine in tRNA + S-methyl-5'-thioadenosine + H(+)</text>
        <dbReference type="Rhea" id="RHEA:62432"/>
        <dbReference type="Rhea" id="RHEA-COMP:13339"/>
        <dbReference type="Rhea" id="RHEA-COMP:16092"/>
        <dbReference type="ChEBI" id="CHEBI:15378"/>
        <dbReference type="ChEBI" id="CHEBI:17509"/>
        <dbReference type="ChEBI" id="CHEBI:59789"/>
        <dbReference type="ChEBI" id="CHEBI:65315"/>
        <dbReference type="ChEBI" id="CHEBI:82930"/>
        <dbReference type="EC" id="2.5.1.25"/>
    </reaction>
</comment>
<evidence type="ECO:0000256" key="2">
    <source>
        <dbReference type="ARBA" id="ARBA00022679"/>
    </source>
</evidence>
<evidence type="ECO:0000259" key="7">
    <source>
        <dbReference type="SMART" id="SM01144"/>
    </source>
</evidence>
<accession>A0A2G8LMS3</accession>
<evidence type="ECO:0000313" key="9">
    <source>
        <dbReference type="Proteomes" id="UP000230750"/>
    </source>
</evidence>
<gene>
    <name evidence="8" type="ORF">BSL78_01562</name>
</gene>
<keyword evidence="4" id="KW-0819">tRNA processing</keyword>
<organism evidence="8 9">
    <name type="scientific">Stichopus japonicus</name>
    <name type="common">Sea cucumber</name>
    <dbReference type="NCBI Taxonomy" id="307972"/>
    <lineage>
        <taxon>Eukaryota</taxon>
        <taxon>Metazoa</taxon>
        <taxon>Echinodermata</taxon>
        <taxon>Eleutherozoa</taxon>
        <taxon>Echinozoa</taxon>
        <taxon>Holothuroidea</taxon>
        <taxon>Aspidochirotacea</taxon>
        <taxon>Aspidochirotida</taxon>
        <taxon>Stichopodidae</taxon>
        <taxon>Apostichopus</taxon>
    </lineage>
</organism>
<evidence type="ECO:0000256" key="4">
    <source>
        <dbReference type="ARBA" id="ARBA00022694"/>
    </source>
</evidence>